<evidence type="ECO:0000313" key="2">
    <source>
        <dbReference type="EMBL" id="VDD24682.1"/>
    </source>
</evidence>
<sequence length="256" mass="29738">MFHEKMKALKVEMRSLNRDMFGDLPGRVKTTYEDLCKKQTEAMQNPQASTFEAASGAWEHWHHISGLEEQFYYQKSRVQWLGFGDRNLRFFHRVTQTRNVRNTIRKIVTPDGTILTSLQDIKRDASAHFEAFLNGSPNSAPFFAAGHGKDLLENEAATAGLSVSALPIKYFEADGVTWKCGEDDYSARFVAAGTWHLIRERKVEVQWHRLIWFPQGVPRYDFISWLTVWDRLRTGHRTSKWGQPQVCYYILCMERA</sequence>
<name>A0A3P6DVW7_BRAOL</name>
<protein>
    <recommendedName>
        <fullName evidence="1">Reverse transcriptase zinc-binding domain-containing protein</fullName>
    </recommendedName>
</protein>
<organism evidence="2">
    <name type="scientific">Brassica oleracea</name>
    <name type="common">Wild cabbage</name>
    <dbReference type="NCBI Taxonomy" id="3712"/>
    <lineage>
        <taxon>Eukaryota</taxon>
        <taxon>Viridiplantae</taxon>
        <taxon>Streptophyta</taxon>
        <taxon>Embryophyta</taxon>
        <taxon>Tracheophyta</taxon>
        <taxon>Spermatophyta</taxon>
        <taxon>Magnoliopsida</taxon>
        <taxon>eudicotyledons</taxon>
        <taxon>Gunneridae</taxon>
        <taxon>Pentapetalae</taxon>
        <taxon>rosids</taxon>
        <taxon>malvids</taxon>
        <taxon>Brassicales</taxon>
        <taxon>Brassicaceae</taxon>
        <taxon>Brassiceae</taxon>
        <taxon>Brassica</taxon>
    </lineage>
</organism>
<dbReference type="Pfam" id="PF13966">
    <property type="entry name" value="zf-RVT"/>
    <property type="match status" value="1"/>
</dbReference>
<dbReference type="EMBL" id="LR031874">
    <property type="protein sequence ID" value="VDD24682.1"/>
    <property type="molecule type" value="Genomic_DNA"/>
</dbReference>
<gene>
    <name evidence="2" type="ORF">BOLC2T10298H</name>
</gene>
<feature type="domain" description="Reverse transcriptase zinc-binding" evidence="1">
    <location>
        <begin position="191"/>
        <end position="254"/>
    </location>
</feature>
<dbReference type="AlphaFoldDB" id="A0A3P6DVW7"/>
<evidence type="ECO:0000259" key="1">
    <source>
        <dbReference type="Pfam" id="PF13966"/>
    </source>
</evidence>
<proteinExistence type="predicted"/>
<reference evidence="2" key="1">
    <citation type="submission" date="2018-11" db="EMBL/GenBank/DDBJ databases">
        <authorList>
            <consortium name="Genoscope - CEA"/>
            <person name="William W."/>
        </authorList>
    </citation>
    <scope>NUCLEOTIDE SEQUENCE</scope>
</reference>
<accession>A0A3P6DVW7</accession>
<dbReference type="InterPro" id="IPR026960">
    <property type="entry name" value="RVT-Znf"/>
</dbReference>